<dbReference type="RefSeq" id="WP_097329072.1">
    <property type="nucleotide sequence ID" value="NZ_OBDY01000049.1"/>
</dbReference>
<protein>
    <submittedName>
        <fullName evidence="4">Peptidase propeptide and YPEB domain-containing protein</fullName>
    </submittedName>
</protein>
<feature type="compositionally biased region" description="Basic and acidic residues" evidence="1">
    <location>
        <begin position="137"/>
        <end position="147"/>
    </location>
</feature>
<feature type="signal peptide" evidence="2">
    <location>
        <begin position="1"/>
        <end position="26"/>
    </location>
</feature>
<evidence type="ECO:0000313" key="5">
    <source>
        <dbReference type="Proteomes" id="UP000219612"/>
    </source>
</evidence>
<evidence type="ECO:0000256" key="1">
    <source>
        <dbReference type="SAM" id="MobiDB-lite"/>
    </source>
</evidence>
<dbReference type="InterPro" id="IPR025711">
    <property type="entry name" value="PepSY"/>
</dbReference>
<sequence>MKSTRTVVVAGVGVLAALGIAGTALAATRGESPARVAAALAETPSATPSDTTSPAPSASTPSGGATSSGSADPAAPAGATVDANGAREIALRAVPGGQVHEVELDDDDNDRQVWDVDVHVGDVEHEIEIDPASGKVVQHETGDRDDDRGDDNDDD</sequence>
<dbReference type="AlphaFoldDB" id="A0A285KMN6"/>
<reference evidence="4 5" key="1">
    <citation type="submission" date="2017-09" db="EMBL/GenBank/DDBJ databases">
        <authorList>
            <person name="Ehlers B."/>
            <person name="Leendertz F.H."/>
        </authorList>
    </citation>
    <scope>NUCLEOTIDE SEQUENCE [LARGE SCALE GENOMIC DNA]</scope>
    <source>
        <strain evidence="4 5">CGMCC 4.6857</strain>
    </source>
</reference>
<feature type="domain" description="PepSY" evidence="3">
    <location>
        <begin position="86"/>
        <end position="137"/>
    </location>
</feature>
<feature type="compositionally biased region" description="Low complexity" evidence="1">
    <location>
        <begin position="43"/>
        <end position="80"/>
    </location>
</feature>
<dbReference type="Proteomes" id="UP000219612">
    <property type="component" value="Unassembled WGS sequence"/>
</dbReference>
<evidence type="ECO:0000313" key="4">
    <source>
        <dbReference type="EMBL" id="SNY73902.1"/>
    </source>
</evidence>
<gene>
    <name evidence="4" type="ORF">SAMN05421748_14927</name>
</gene>
<dbReference type="Gene3D" id="3.10.450.40">
    <property type="match status" value="1"/>
</dbReference>
<organism evidence="4 5">
    <name type="scientific">Paractinoplanes atraurantiacus</name>
    <dbReference type="NCBI Taxonomy" id="1036182"/>
    <lineage>
        <taxon>Bacteria</taxon>
        <taxon>Bacillati</taxon>
        <taxon>Actinomycetota</taxon>
        <taxon>Actinomycetes</taxon>
        <taxon>Micromonosporales</taxon>
        <taxon>Micromonosporaceae</taxon>
        <taxon>Paractinoplanes</taxon>
    </lineage>
</organism>
<feature type="region of interest" description="Disordered" evidence="1">
    <location>
        <begin position="28"/>
        <end position="82"/>
    </location>
</feature>
<feature type="region of interest" description="Disordered" evidence="1">
    <location>
        <begin position="92"/>
        <end position="111"/>
    </location>
</feature>
<dbReference type="EMBL" id="OBDY01000049">
    <property type="protein sequence ID" value="SNY73902.1"/>
    <property type="molecule type" value="Genomic_DNA"/>
</dbReference>
<feature type="region of interest" description="Disordered" evidence="1">
    <location>
        <begin position="125"/>
        <end position="155"/>
    </location>
</feature>
<evidence type="ECO:0000256" key="2">
    <source>
        <dbReference type="SAM" id="SignalP"/>
    </source>
</evidence>
<keyword evidence="2" id="KW-0732">Signal</keyword>
<name>A0A285KMN6_9ACTN</name>
<keyword evidence="5" id="KW-1185">Reference proteome</keyword>
<accession>A0A285KMN6</accession>
<feature type="chain" id="PRO_5012493158" evidence="2">
    <location>
        <begin position="27"/>
        <end position="155"/>
    </location>
</feature>
<dbReference type="Pfam" id="PF03413">
    <property type="entry name" value="PepSY"/>
    <property type="match status" value="1"/>
</dbReference>
<proteinExistence type="predicted"/>
<evidence type="ECO:0000259" key="3">
    <source>
        <dbReference type="Pfam" id="PF03413"/>
    </source>
</evidence>